<dbReference type="AlphaFoldDB" id="A0A8S1DLB7"/>
<comment type="similarity">
    <text evidence="4">Belongs to the PhyH family. PHYHD1 subfamily.</text>
</comment>
<feature type="compositionally biased region" description="Polar residues" evidence="5">
    <location>
        <begin position="14"/>
        <end position="26"/>
    </location>
</feature>
<keyword evidence="2" id="KW-0479">Metal-binding</keyword>
<keyword evidence="3" id="KW-0408">Iron</keyword>
<dbReference type="OrthoDB" id="445007at2759"/>
<dbReference type="PANTHER" id="PTHR20883:SF15">
    <property type="entry name" value="PHYTANOYL-COA DIOXYGENASE DOMAIN-CONTAINING PROTEIN 1"/>
    <property type="match status" value="1"/>
</dbReference>
<dbReference type="EMBL" id="CADEPI010000221">
    <property type="protein sequence ID" value="CAB3380960.1"/>
    <property type="molecule type" value="Genomic_DNA"/>
</dbReference>
<dbReference type="GO" id="GO:0046872">
    <property type="term" value="F:metal ion binding"/>
    <property type="evidence" value="ECO:0007669"/>
    <property type="project" value="UniProtKB-KW"/>
</dbReference>
<dbReference type="Gene3D" id="2.60.120.620">
    <property type="entry name" value="q2cbj1_9rhob like domain"/>
    <property type="match status" value="1"/>
</dbReference>
<evidence type="ECO:0000313" key="7">
    <source>
        <dbReference type="Proteomes" id="UP000494165"/>
    </source>
</evidence>
<gene>
    <name evidence="6" type="ORF">CLODIP_2_CD15343</name>
</gene>
<evidence type="ECO:0000256" key="5">
    <source>
        <dbReference type="SAM" id="MobiDB-lite"/>
    </source>
</evidence>
<keyword evidence="7" id="KW-1185">Reference proteome</keyword>
<evidence type="ECO:0000256" key="2">
    <source>
        <dbReference type="ARBA" id="ARBA00022723"/>
    </source>
</evidence>
<evidence type="ECO:0000256" key="3">
    <source>
        <dbReference type="ARBA" id="ARBA00023004"/>
    </source>
</evidence>
<accession>A0A8S1DLB7</accession>
<comment type="cofactor">
    <cofactor evidence="1">
        <name>Fe cation</name>
        <dbReference type="ChEBI" id="CHEBI:24875"/>
    </cofactor>
</comment>
<evidence type="ECO:0008006" key="8">
    <source>
        <dbReference type="Google" id="ProtNLM"/>
    </source>
</evidence>
<proteinExistence type="inferred from homology"/>
<reference evidence="6 7" key="1">
    <citation type="submission" date="2020-04" db="EMBL/GenBank/DDBJ databases">
        <authorList>
            <person name="Alioto T."/>
            <person name="Alioto T."/>
            <person name="Gomez Garrido J."/>
        </authorList>
    </citation>
    <scope>NUCLEOTIDE SEQUENCE [LARGE SCALE GENOMIC DNA]</scope>
</reference>
<dbReference type="SUPFAM" id="SSF51197">
    <property type="entry name" value="Clavaminate synthase-like"/>
    <property type="match status" value="1"/>
</dbReference>
<dbReference type="Pfam" id="PF05721">
    <property type="entry name" value="PhyH"/>
    <property type="match status" value="1"/>
</dbReference>
<name>A0A8S1DLB7_9INSE</name>
<feature type="region of interest" description="Disordered" evidence="5">
    <location>
        <begin position="1"/>
        <end position="33"/>
    </location>
</feature>
<dbReference type="Proteomes" id="UP000494165">
    <property type="component" value="Unassembled WGS sequence"/>
</dbReference>
<evidence type="ECO:0000256" key="1">
    <source>
        <dbReference type="ARBA" id="ARBA00001962"/>
    </source>
</evidence>
<comment type="caution">
    <text evidence="6">The sequence shown here is derived from an EMBL/GenBank/DDBJ whole genome shotgun (WGS) entry which is preliminary data.</text>
</comment>
<sequence length="335" mass="37270">MYLLPRAGSAKDGGSTSVAPPTAQSTDSDRGSHSIETLKFDLAQDTLDSMKGSSILDQFQKDGFVVLENFLTEDEVKELRQAGEALATDMPDSVPKGQFSTVDNLPQNKDRYFLESGDKIRYFLETGAVGTDGKLTIEKRRALNKVGHALHWLHPKFKEITFSNKIKEVCFKLGMEEPAIAQSMYIYKNPGVGSEVCAHQDATFLYTEPMKLVGLWFPLDDATLQNGCLKFAPGSHGSGVHRRYVRKNDPDSEELVGYTSPAPMYPQSNFVPVPVAKGSCVLIHGQVVHQSDPNRSSEPRHAYTFHVIDKKNSVYSPENWLQPTEELPFPLLFDN</sequence>
<organism evidence="6 7">
    <name type="scientific">Cloeon dipterum</name>
    <dbReference type="NCBI Taxonomy" id="197152"/>
    <lineage>
        <taxon>Eukaryota</taxon>
        <taxon>Metazoa</taxon>
        <taxon>Ecdysozoa</taxon>
        <taxon>Arthropoda</taxon>
        <taxon>Hexapoda</taxon>
        <taxon>Insecta</taxon>
        <taxon>Pterygota</taxon>
        <taxon>Palaeoptera</taxon>
        <taxon>Ephemeroptera</taxon>
        <taxon>Pisciforma</taxon>
        <taxon>Baetidae</taxon>
        <taxon>Cloeon</taxon>
    </lineage>
</organism>
<dbReference type="PANTHER" id="PTHR20883">
    <property type="entry name" value="PHYTANOYL-COA DIOXYGENASE DOMAIN CONTAINING 1"/>
    <property type="match status" value="1"/>
</dbReference>
<evidence type="ECO:0000313" key="6">
    <source>
        <dbReference type="EMBL" id="CAB3380960.1"/>
    </source>
</evidence>
<dbReference type="InterPro" id="IPR008775">
    <property type="entry name" value="Phytyl_CoA_dOase-like"/>
</dbReference>
<protein>
    <recommendedName>
        <fullName evidence="8">Fe2OG dioxygenase domain-containing protein</fullName>
    </recommendedName>
</protein>
<evidence type="ECO:0000256" key="4">
    <source>
        <dbReference type="ARBA" id="ARBA00038356"/>
    </source>
</evidence>